<evidence type="ECO:0000313" key="4">
    <source>
        <dbReference type="Proteomes" id="UP000281553"/>
    </source>
</evidence>
<dbReference type="EMBL" id="UYRU01042601">
    <property type="protein sequence ID" value="VDK76585.1"/>
    <property type="molecule type" value="Genomic_DNA"/>
</dbReference>
<name>A0A3P6T729_DIBLA</name>
<organism evidence="3 4">
    <name type="scientific">Dibothriocephalus latus</name>
    <name type="common">Fish tapeworm</name>
    <name type="synonym">Diphyllobothrium latum</name>
    <dbReference type="NCBI Taxonomy" id="60516"/>
    <lineage>
        <taxon>Eukaryota</taxon>
        <taxon>Metazoa</taxon>
        <taxon>Spiralia</taxon>
        <taxon>Lophotrochozoa</taxon>
        <taxon>Platyhelminthes</taxon>
        <taxon>Cestoda</taxon>
        <taxon>Eucestoda</taxon>
        <taxon>Diphyllobothriidea</taxon>
        <taxon>Diphyllobothriidae</taxon>
        <taxon>Dibothriocephalus</taxon>
    </lineage>
</organism>
<dbReference type="InterPro" id="IPR036834">
    <property type="entry name" value="Bcl-2-like_sf"/>
</dbReference>
<dbReference type="InterPro" id="IPR002475">
    <property type="entry name" value="Bcl2-like"/>
</dbReference>
<dbReference type="Gene3D" id="1.10.437.10">
    <property type="entry name" value="Blc2-like"/>
    <property type="match status" value="1"/>
</dbReference>
<accession>A0A3P6T729</accession>
<feature type="compositionally biased region" description="Low complexity" evidence="2">
    <location>
        <begin position="156"/>
        <end position="167"/>
    </location>
</feature>
<dbReference type="PROSITE" id="PS50062">
    <property type="entry name" value="BCL2_FAMILY"/>
    <property type="match status" value="1"/>
</dbReference>
<evidence type="ECO:0000256" key="1">
    <source>
        <dbReference type="ARBA" id="ARBA00022703"/>
    </source>
</evidence>
<evidence type="ECO:0000313" key="3">
    <source>
        <dbReference type="EMBL" id="VDK76585.1"/>
    </source>
</evidence>
<proteinExistence type="predicted"/>
<dbReference type="SUPFAM" id="SSF56854">
    <property type="entry name" value="Bcl-2 inhibitors of programmed cell death"/>
    <property type="match status" value="1"/>
</dbReference>
<reference evidence="3 4" key="1">
    <citation type="submission" date="2018-11" db="EMBL/GenBank/DDBJ databases">
        <authorList>
            <consortium name="Pathogen Informatics"/>
        </authorList>
    </citation>
    <scope>NUCLEOTIDE SEQUENCE [LARGE SCALE GENOMIC DNA]</scope>
</reference>
<keyword evidence="1" id="KW-0053">Apoptosis</keyword>
<gene>
    <name evidence="3" type="ORF">DILT_LOCUS2770</name>
</gene>
<dbReference type="GO" id="GO:0042981">
    <property type="term" value="P:regulation of apoptotic process"/>
    <property type="evidence" value="ECO:0007669"/>
    <property type="project" value="InterPro"/>
</dbReference>
<dbReference type="Proteomes" id="UP000281553">
    <property type="component" value="Unassembled WGS sequence"/>
</dbReference>
<dbReference type="AlphaFoldDB" id="A0A3P6T729"/>
<feature type="region of interest" description="Disordered" evidence="2">
    <location>
        <begin position="141"/>
        <end position="167"/>
    </location>
</feature>
<dbReference type="GO" id="GO:0006915">
    <property type="term" value="P:apoptotic process"/>
    <property type="evidence" value="ECO:0007669"/>
    <property type="project" value="UniProtKB-KW"/>
</dbReference>
<sequence>MRLTFDRVTNNCIISVFYKQTSNWQSKVIRVEGKEAFDLTIRYQLNLFQSALSWLRHRERIAVLGFPVTVSTELQLREALSADIVDHTLRTPRLVLASDPNLPDNISLEVKEAARKLVDFFEERYSEKVGSLLDDALQVGTAGESPSTASEEKFQSGSLSPSSTPHSPEMMLSVARLHYRTVLHELFAQQINWGRIIAMFSFLRALCQIQIPVAVTLKVANLCTQGPKRAIINVKDLFLRGIPFSVSV</sequence>
<dbReference type="OrthoDB" id="6286348at2759"/>
<keyword evidence="4" id="KW-1185">Reference proteome</keyword>
<protein>
    <submittedName>
        <fullName evidence="3">Uncharacterized protein</fullName>
    </submittedName>
</protein>
<evidence type="ECO:0000256" key="2">
    <source>
        <dbReference type="SAM" id="MobiDB-lite"/>
    </source>
</evidence>